<protein>
    <submittedName>
        <fullName evidence="1">Uncharacterized protein</fullName>
    </submittedName>
</protein>
<dbReference type="AlphaFoldDB" id="A0A7D9HPD2"/>
<proteinExistence type="predicted"/>
<accession>A0A7D9HPD2</accession>
<keyword evidence="2" id="KW-1185">Reference proteome</keyword>
<name>A0A7D9HPD2_PARCT</name>
<dbReference type="Pfam" id="PF00078">
    <property type="entry name" value="RVT_1"/>
    <property type="match status" value="1"/>
</dbReference>
<evidence type="ECO:0000313" key="2">
    <source>
        <dbReference type="Proteomes" id="UP001152795"/>
    </source>
</evidence>
<dbReference type="PROSITE" id="PS50878">
    <property type="entry name" value="RT_POL"/>
    <property type="match status" value="1"/>
</dbReference>
<comment type="caution">
    <text evidence="1">The sequence shown here is derived from an EMBL/GenBank/DDBJ whole genome shotgun (WGS) entry which is preliminary data.</text>
</comment>
<dbReference type="OrthoDB" id="445826at2759"/>
<sequence>MVISVSPLSTGNRGRLRNLGLEKAWVEDSLKANQYSSQLHKDKDLLNEVIFIDLKKAFDTIDHTIPLRKLRIYGVDENGIKFFESYLSNRSQICCVNGELSETVKTTCGVPQGTNLGPLLFLIYINDLPNCLNRASSRMFADETNISIAANSVTELEQIINSELKNLHQCMATS</sequence>
<reference evidence="1" key="1">
    <citation type="submission" date="2020-04" db="EMBL/GenBank/DDBJ databases">
        <authorList>
            <person name="Alioto T."/>
            <person name="Alioto T."/>
            <person name="Gomez Garrido J."/>
        </authorList>
    </citation>
    <scope>NUCLEOTIDE SEQUENCE</scope>
    <source>
        <strain evidence="1">A484AB</strain>
    </source>
</reference>
<dbReference type="PANTHER" id="PTHR33332">
    <property type="entry name" value="REVERSE TRANSCRIPTASE DOMAIN-CONTAINING PROTEIN"/>
    <property type="match status" value="1"/>
</dbReference>
<gene>
    <name evidence="1" type="ORF">PACLA_8A048025</name>
</gene>
<organism evidence="1 2">
    <name type="scientific">Paramuricea clavata</name>
    <name type="common">Red gorgonian</name>
    <name type="synonym">Violescent sea-whip</name>
    <dbReference type="NCBI Taxonomy" id="317549"/>
    <lineage>
        <taxon>Eukaryota</taxon>
        <taxon>Metazoa</taxon>
        <taxon>Cnidaria</taxon>
        <taxon>Anthozoa</taxon>
        <taxon>Octocorallia</taxon>
        <taxon>Malacalcyonacea</taxon>
        <taxon>Plexauridae</taxon>
        <taxon>Paramuricea</taxon>
    </lineage>
</organism>
<dbReference type="EMBL" id="CACRXK020001156">
    <property type="protein sequence ID" value="CAB3987323.1"/>
    <property type="molecule type" value="Genomic_DNA"/>
</dbReference>
<evidence type="ECO:0000313" key="1">
    <source>
        <dbReference type="EMBL" id="CAB3987323.1"/>
    </source>
</evidence>
<dbReference type="InterPro" id="IPR000477">
    <property type="entry name" value="RT_dom"/>
</dbReference>
<dbReference type="Proteomes" id="UP001152795">
    <property type="component" value="Unassembled WGS sequence"/>
</dbReference>